<dbReference type="PROSITE" id="PS50235">
    <property type="entry name" value="USP_3"/>
    <property type="match status" value="1"/>
</dbReference>
<evidence type="ECO:0000259" key="10">
    <source>
        <dbReference type="PROSITE" id="PS51283"/>
    </source>
</evidence>
<evidence type="ECO:0000256" key="5">
    <source>
        <dbReference type="ARBA" id="ARBA00022801"/>
    </source>
</evidence>
<keyword evidence="5 7" id="KW-0378">Hydrolase</keyword>
<evidence type="ECO:0000256" key="6">
    <source>
        <dbReference type="ARBA" id="ARBA00022807"/>
    </source>
</evidence>
<dbReference type="Gene3D" id="3.90.70.10">
    <property type="entry name" value="Cysteine proteinases"/>
    <property type="match status" value="2"/>
</dbReference>
<dbReference type="InterPro" id="IPR050185">
    <property type="entry name" value="Ub_carboxyl-term_hydrolase"/>
</dbReference>
<dbReference type="Pfam" id="PF00443">
    <property type="entry name" value="UCH"/>
    <property type="match status" value="1"/>
</dbReference>
<dbReference type="GO" id="GO:0016579">
    <property type="term" value="P:protein deubiquitination"/>
    <property type="evidence" value="ECO:0007669"/>
    <property type="project" value="InterPro"/>
</dbReference>
<dbReference type="InterPro" id="IPR018200">
    <property type="entry name" value="USP_CS"/>
</dbReference>
<dbReference type="SUPFAM" id="SSF54001">
    <property type="entry name" value="Cysteine proteinases"/>
    <property type="match status" value="1"/>
</dbReference>
<comment type="catalytic activity">
    <reaction evidence="1 7">
        <text>Thiol-dependent hydrolysis of ester, thioester, amide, peptide and isopeptide bonds formed by the C-terminal Gly of ubiquitin (a 76-residue protein attached to proteins as an intracellular targeting signal).</text>
        <dbReference type="EC" id="3.4.19.12"/>
    </reaction>
</comment>
<dbReference type="PROSITE" id="PS00973">
    <property type="entry name" value="USP_2"/>
    <property type="match status" value="1"/>
</dbReference>
<feature type="compositionally biased region" description="Low complexity" evidence="8">
    <location>
        <begin position="307"/>
        <end position="320"/>
    </location>
</feature>
<dbReference type="InterPro" id="IPR001394">
    <property type="entry name" value="Peptidase_C19_UCH"/>
</dbReference>
<dbReference type="SUPFAM" id="SSF143791">
    <property type="entry name" value="DUSP-like"/>
    <property type="match status" value="1"/>
</dbReference>
<sequence length="962" mass="107265">MVENGVNGITTKKPQEPSVNGGDTAGPVKANAKTGATGASQLELERRLLSQLSAQTLSSTRAPGAVGEVWSLVSANWMRAWRRYVNCRGCEEDGEMNEAESLGPPGPIDNSSILVSQAELNGSVNGSTSSSGRLRPHLLDGVDYSRLAPEAWQQLLGWYGLAPGQVPVLRPARQLGRLSRRLDIEPYPLRLRLAAWDRPNEQTVREFSRTDSLSDVSKEAVRLLKLAKRPFRLWLYDDAAKDAANLRPLPTAADACHRLDQLVFDDQCLLLEVQDASGCWKGKLSAGDASALKSIPPPPLPPPSWHQSQQQKVLQQKQQNSQILQQQASPYLPGVCGLANLGNSCFMNSALQALSNVQMLTDYFLSNKWKSELNTDNPLGMRGEVAAGYGRLISDMWSGRYSSISPRQFKQTLGRFAPQFSGFQQQDSQELMAFLLDGLHEDLNRVRAKPYVEVKDANGRPDQVVATEAWRDYKLRNDSAIVDLFHGQLKSTLVCPDPGCAKISVTFDPFCYLSLPLPTDRSKQLIYHLVRSDPNLPIIRAKLVLPYEGRISQLCSEIARQMKLKSADRLLVADVYKNRFYGVFSHEEYYNSINCGRDVIYVYELDAPIYSPDHTVVKVFFNTTADRLDNCFGLPVVFSAPHEGLTYERLVEMVTKKASKLLSIRNERGEFPVWWDPTDNDEASDCQPPPLFILRRTNTNLSSEVQIPDSLFNSDSLSKPRDLYLAARFSPEAKRACCNESAVLQYERHESLQASASNANRRTLSDCLKLFTAEEQLGKKDAWHCPKCKKFQCATKKFDIWALPKVLVVHLKRFQFDRICRNKIDNVIEFPLTGLDMGAWAINPQPQAPATYSLVSVANHFGGLGGGHYTAYGLNCRDQRWYEFDDSIVSPADPRSVVSGAAYLLVYVRSDLVHRSGESVELDRLTLAPADPDDHADNNGKQSSDSSCTSDSDEEEDLMDVS</sequence>
<proteinExistence type="inferred from homology"/>
<feature type="domain" description="USP" evidence="9">
    <location>
        <begin position="336"/>
        <end position="910"/>
    </location>
</feature>
<dbReference type="GO" id="GO:0004843">
    <property type="term" value="F:cysteine-type deubiquitinase activity"/>
    <property type="evidence" value="ECO:0007669"/>
    <property type="project" value="UniProtKB-UniRule"/>
</dbReference>
<feature type="domain" description="DUSP" evidence="10">
    <location>
        <begin position="40"/>
        <end position="173"/>
    </location>
</feature>
<dbReference type="STRING" id="282301.A0A267FUF5"/>
<keyword evidence="12" id="KW-1185">Reference proteome</keyword>
<organism evidence="11 12">
    <name type="scientific">Macrostomum lignano</name>
    <dbReference type="NCBI Taxonomy" id="282301"/>
    <lineage>
        <taxon>Eukaryota</taxon>
        <taxon>Metazoa</taxon>
        <taxon>Spiralia</taxon>
        <taxon>Lophotrochozoa</taxon>
        <taxon>Platyhelminthes</taxon>
        <taxon>Rhabditophora</taxon>
        <taxon>Macrostomorpha</taxon>
        <taxon>Macrostomida</taxon>
        <taxon>Macrostomidae</taxon>
        <taxon>Macrostomum</taxon>
    </lineage>
</organism>
<keyword evidence="4 7" id="KW-0833">Ubl conjugation pathway</keyword>
<dbReference type="PANTHER" id="PTHR21646:SF24">
    <property type="entry name" value="UBIQUITIN CARBOXYL-TERMINAL HYDROLASE"/>
    <property type="match status" value="1"/>
</dbReference>
<dbReference type="InterPro" id="IPR006615">
    <property type="entry name" value="Pept_C19_DUSP"/>
</dbReference>
<dbReference type="Gene3D" id="3.30.2230.10">
    <property type="entry name" value="DUSP-like"/>
    <property type="match status" value="1"/>
</dbReference>
<dbReference type="AlphaFoldDB" id="A0A267FUF5"/>
<feature type="region of interest" description="Disordered" evidence="8">
    <location>
        <begin position="925"/>
        <end position="962"/>
    </location>
</feature>
<evidence type="ECO:0000256" key="3">
    <source>
        <dbReference type="ARBA" id="ARBA00022670"/>
    </source>
</evidence>
<evidence type="ECO:0000256" key="1">
    <source>
        <dbReference type="ARBA" id="ARBA00000707"/>
    </source>
</evidence>
<evidence type="ECO:0000256" key="2">
    <source>
        <dbReference type="ARBA" id="ARBA00009085"/>
    </source>
</evidence>
<comment type="caution">
    <text evidence="11">The sequence shown here is derived from an EMBL/GenBank/DDBJ whole genome shotgun (WGS) entry which is preliminary data.</text>
</comment>
<evidence type="ECO:0000313" key="11">
    <source>
        <dbReference type="EMBL" id="PAA77366.1"/>
    </source>
</evidence>
<dbReference type="OrthoDB" id="265776at2759"/>
<comment type="similarity">
    <text evidence="2 7">Belongs to the peptidase C19 family.</text>
</comment>
<evidence type="ECO:0000256" key="7">
    <source>
        <dbReference type="RuleBase" id="RU366025"/>
    </source>
</evidence>
<dbReference type="SMART" id="SM00695">
    <property type="entry name" value="DUSP"/>
    <property type="match status" value="1"/>
</dbReference>
<dbReference type="PROSITE" id="PS00972">
    <property type="entry name" value="USP_1"/>
    <property type="match status" value="1"/>
</dbReference>
<gene>
    <name evidence="11" type="ORF">BOX15_Mlig015291g1</name>
</gene>
<dbReference type="PROSITE" id="PS51283">
    <property type="entry name" value="DUSP"/>
    <property type="match status" value="1"/>
</dbReference>
<dbReference type="EC" id="3.4.19.12" evidence="7"/>
<accession>A0A267FUF5</accession>
<evidence type="ECO:0000313" key="12">
    <source>
        <dbReference type="Proteomes" id="UP000215902"/>
    </source>
</evidence>
<reference evidence="11 12" key="1">
    <citation type="submission" date="2017-06" db="EMBL/GenBank/DDBJ databases">
        <title>A platform for efficient transgenesis in Macrostomum lignano, a flatworm model organism for stem cell research.</title>
        <authorList>
            <person name="Berezikov E."/>
        </authorList>
    </citation>
    <scope>NUCLEOTIDE SEQUENCE [LARGE SCALE GENOMIC DNA]</scope>
    <source>
        <strain evidence="11">DV1</strain>
        <tissue evidence="11">Whole organism</tissue>
    </source>
</reference>
<keyword evidence="6 7" id="KW-0788">Thiol protease</keyword>
<evidence type="ECO:0000256" key="4">
    <source>
        <dbReference type="ARBA" id="ARBA00022786"/>
    </source>
</evidence>
<feature type="region of interest" description="Disordered" evidence="8">
    <location>
        <begin position="291"/>
        <end position="320"/>
    </location>
</feature>
<dbReference type="GO" id="GO:0006508">
    <property type="term" value="P:proteolysis"/>
    <property type="evidence" value="ECO:0007669"/>
    <property type="project" value="UniProtKB-KW"/>
</dbReference>
<dbReference type="InterPro" id="IPR028889">
    <property type="entry name" value="USP"/>
</dbReference>
<dbReference type="EMBL" id="NIVC01000748">
    <property type="protein sequence ID" value="PAA77366.1"/>
    <property type="molecule type" value="Genomic_DNA"/>
</dbReference>
<feature type="compositionally biased region" description="Pro residues" evidence="8">
    <location>
        <begin position="295"/>
        <end position="304"/>
    </location>
</feature>
<feature type="compositionally biased region" description="Acidic residues" evidence="8">
    <location>
        <begin position="951"/>
        <end position="962"/>
    </location>
</feature>
<dbReference type="InterPro" id="IPR035927">
    <property type="entry name" value="DUSP-like_sf"/>
</dbReference>
<dbReference type="InterPro" id="IPR038765">
    <property type="entry name" value="Papain-like_cys_pep_sf"/>
</dbReference>
<feature type="region of interest" description="Disordered" evidence="8">
    <location>
        <begin position="1"/>
        <end position="32"/>
    </location>
</feature>
<dbReference type="CDD" id="cd02674">
    <property type="entry name" value="Peptidase_C19R"/>
    <property type="match status" value="1"/>
</dbReference>
<dbReference type="Proteomes" id="UP000215902">
    <property type="component" value="Unassembled WGS sequence"/>
</dbReference>
<dbReference type="Gene3D" id="3.10.20.90">
    <property type="entry name" value="Phosphatidylinositol 3-kinase Catalytic Subunit, Chain A, domain 1"/>
    <property type="match status" value="1"/>
</dbReference>
<protein>
    <recommendedName>
        <fullName evidence="7">Ubiquitin carboxyl-terminal hydrolase</fullName>
        <ecNumber evidence="7">3.4.19.12</ecNumber>
    </recommendedName>
</protein>
<dbReference type="Pfam" id="PF06337">
    <property type="entry name" value="DUSP"/>
    <property type="match status" value="1"/>
</dbReference>
<evidence type="ECO:0000256" key="8">
    <source>
        <dbReference type="SAM" id="MobiDB-lite"/>
    </source>
</evidence>
<dbReference type="PANTHER" id="PTHR21646">
    <property type="entry name" value="UBIQUITIN CARBOXYL-TERMINAL HYDROLASE"/>
    <property type="match status" value="1"/>
</dbReference>
<evidence type="ECO:0000259" key="9">
    <source>
        <dbReference type="PROSITE" id="PS50235"/>
    </source>
</evidence>
<keyword evidence="3 7" id="KW-0645">Protease</keyword>
<name>A0A267FUF5_9PLAT</name>